<evidence type="ECO:0000256" key="3">
    <source>
        <dbReference type="ARBA" id="ARBA00022598"/>
    </source>
</evidence>
<protein>
    <recommendedName>
        <fullName evidence="8">Carbamoyltransferase HypF</fullName>
    </recommendedName>
    <alternativeName>
        <fullName evidence="9">Carbamoyl phosphate-converting enzyme HypF</fullName>
    </alternativeName>
    <alternativeName>
        <fullName evidence="10">[NiFe]-hydrogenase maturation factor HypF</fullName>
    </alternativeName>
</protein>
<dbReference type="FunFam" id="3.30.420.40:FF:000124">
    <property type="entry name" value="Carbamoyltransferase HypF"/>
    <property type="match status" value="1"/>
</dbReference>
<evidence type="ECO:0000256" key="1">
    <source>
        <dbReference type="ARBA" id="ARBA00004711"/>
    </source>
</evidence>
<sequence length="392" mass="42423">MSESPLTISINLPESFKTAPQTLALGGELKSSICLIRDGTAHLSRPIGDLEQEDVYRHFSASVESLLADPYCKPEQVVIDKHPDYLSSQYGQKLAAELGLPLLQVQHHYAHIASVMADNGLPLDSKPVLGLALDGLGFGEDGTIWGGEMLLADYQGFQRLSHFKPIAMIGGAAAIHEPWRNTLAQLLPIWDEVNTTFSDTDIVDFLEKKPVATMHAMVTSGLNSPLASSCGRLFDGVAAALGFHREKVAFEAQAAIALEQAASACFEQETSRYDYGISEANSCLQLEWHPMWLALLSDIQKGAETETIAARFHRTLIHALSETAISLCNKHGVNSVALSGGVFQNQLISTHLPLELQRAGLTVLQHRRVPANDAGICLGQATVALAQKARTI</sequence>
<evidence type="ECO:0000259" key="11">
    <source>
        <dbReference type="Pfam" id="PF17788"/>
    </source>
</evidence>
<dbReference type="GO" id="GO:0016874">
    <property type="term" value="F:ligase activity"/>
    <property type="evidence" value="ECO:0007669"/>
    <property type="project" value="UniProtKB-KW"/>
</dbReference>
<evidence type="ECO:0000256" key="6">
    <source>
        <dbReference type="ARBA" id="ARBA00022833"/>
    </source>
</evidence>
<feature type="domain" description="HypF Kae1-like" evidence="11">
    <location>
        <begin position="18"/>
        <end position="118"/>
    </location>
</feature>
<dbReference type="PANTHER" id="PTHR42959">
    <property type="entry name" value="CARBAMOYLTRANSFERASE"/>
    <property type="match status" value="1"/>
</dbReference>
<evidence type="ECO:0000256" key="2">
    <source>
        <dbReference type="ARBA" id="ARBA00008097"/>
    </source>
</evidence>
<evidence type="ECO:0000256" key="4">
    <source>
        <dbReference type="ARBA" id="ARBA00022723"/>
    </source>
</evidence>
<evidence type="ECO:0000256" key="9">
    <source>
        <dbReference type="ARBA" id="ARBA00075001"/>
    </source>
</evidence>
<dbReference type="Pfam" id="PF22521">
    <property type="entry name" value="HypF_C_2"/>
    <property type="match status" value="1"/>
</dbReference>
<dbReference type="Pfam" id="PF17788">
    <property type="entry name" value="HypF_C"/>
    <property type="match status" value="1"/>
</dbReference>
<keyword evidence="4" id="KW-0479">Metal-binding</keyword>
<evidence type="ECO:0000313" key="13">
    <source>
        <dbReference type="EMBL" id="ATX79015.1"/>
    </source>
</evidence>
<gene>
    <name evidence="13" type="ORF">Ga0123461_0580</name>
</gene>
<dbReference type="PANTHER" id="PTHR42959:SF1">
    <property type="entry name" value="CARBAMOYLTRANSFERASE HYPF"/>
    <property type="match status" value="1"/>
</dbReference>
<dbReference type="InterPro" id="IPR051060">
    <property type="entry name" value="Carbamoyltrans_HypF-like"/>
</dbReference>
<accession>A0A2K8KVY4</accession>
<dbReference type="InterPro" id="IPR055128">
    <property type="entry name" value="HypF_C_2"/>
</dbReference>
<proteinExistence type="inferred from homology"/>
<evidence type="ECO:0000256" key="8">
    <source>
        <dbReference type="ARBA" id="ARBA00072168"/>
    </source>
</evidence>
<dbReference type="GO" id="GO:0051604">
    <property type="term" value="P:protein maturation"/>
    <property type="evidence" value="ECO:0007669"/>
    <property type="project" value="TreeGrafter"/>
</dbReference>
<dbReference type="GO" id="GO:0008270">
    <property type="term" value="F:zinc ion binding"/>
    <property type="evidence" value="ECO:0007669"/>
    <property type="project" value="UniProtKB-KW"/>
</dbReference>
<dbReference type="EMBL" id="CP018799">
    <property type="protein sequence ID" value="ATX79015.1"/>
    <property type="molecule type" value="Genomic_DNA"/>
</dbReference>
<comment type="catalytic activity">
    <reaction evidence="7">
        <text>C-terminal L-cysteinyl-[HypE protein] + carbamoyl phosphate + ATP + H2O = C-terminal S-carboxamide-L-cysteinyl-[HypE protein] + AMP + phosphate + diphosphate + H(+)</text>
        <dbReference type="Rhea" id="RHEA:55636"/>
        <dbReference type="Rhea" id="RHEA-COMP:14247"/>
        <dbReference type="Rhea" id="RHEA-COMP:14392"/>
        <dbReference type="ChEBI" id="CHEBI:15377"/>
        <dbReference type="ChEBI" id="CHEBI:15378"/>
        <dbReference type="ChEBI" id="CHEBI:30616"/>
        <dbReference type="ChEBI" id="CHEBI:33019"/>
        <dbReference type="ChEBI" id="CHEBI:43474"/>
        <dbReference type="ChEBI" id="CHEBI:58228"/>
        <dbReference type="ChEBI" id="CHEBI:76913"/>
        <dbReference type="ChEBI" id="CHEBI:139126"/>
        <dbReference type="ChEBI" id="CHEBI:456215"/>
    </reaction>
</comment>
<evidence type="ECO:0000256" key="10">
    <source>
        <dbReference type="ARBA" id="ARBA00078219"/>
    </source>
</evidence>
<comment type="similarity">
    <text evidence="2">Belongs to the carbamoyltransferase HypF family.</text>
</comment>
<keyword evidence="5" id="KW-0863">Zinc-finger</keyword>
<dbReference type="InterPro" id="IPR041440">
    <property type="entry name" value="HypF_C"/>
</dbReference>
<keyword evidence="3" id="KW-0436">Ligase</keyword>
<keyword evidence="14" id="KW-1185">Reference proteome</keyword>
<evidence type="ECO:0000313" key="14">
    <source>
        <dbReference type="Proteomes" id="UP000231701"/>
    </source>
</evidence>
<dbReference type="Proteomes" id="UP000231701">
    <property type="component" value="Chromosome"/>
</dbReference>
<name>A0A2K8KVY4_MARES</name>
<dbReference type="AlphaFoldDB" id="A0A2K8KVY4"/>
<organism evidence="13 14">
    <name type="scientific">Mariprofundus aestuarium</name>
    <dbReference type="NCBI Taxonomy" id="1921086"/>
    <lineage>
        <taxon>Bacteria</taxon>
        <taxon>Pseudomonadati</taxon>
        <taxon>Pseudomonadota</taxon>
        <taxon>Candidatius Mariprofundia</taxon>
        <taxon>Mariprofundales</taxon>
        <taxon>Mariprofundaceae</taxon>
        <taxon>Mariprofundus</taxon>
    </lineage>
</organism>
<evidence type="ECO:0000259" key="12">
    <source>
        <dbReference type="Pfam" id="PF22521"/>
    </source>
</evidence>
<keyword evidence="6" id="KW-0862">Zinc</keyword>
<dbReference type="KEGG" id="maes:Ga0123461_0580"/>
<comment type="pathway">
    <text evidence="1">Protein modification; [NiFe] hydrogenase maturation.</text>
</comment>
<reference evidence="13 14" key="1">
    <citation type="submission" date="2016-12" db="EMBL/GenBank/DDBJ databases">
        <title>Isolation and genomic insights into novel planktonic Zetaproteobacteria from stratified waters of the Chesapeake Bay.</title>
        <authorList>
            <person name="McAllister S.M."/>
            <person name="Kato S."/>
            <person name="Chan C.S."/>
            <person name="Chiu B.K."/>
            <person name="Field E.K."/>
        </authorList>
    </citation>
    <scope>NUCLEOTIDE SEQUENCE [LARGE SCALE GENOMIC DNA]</scope>
    <source>
        <strain evidence="13 14">CP-5</strain>
    </source>
</reference>
<evidence type="ECO:0000256" key="7">
    <source>
        <dbReference type="ARBA" id="ARBA00048220"/>
    </source>
</evidence>
<dbReference type="Gene3D" id="3.30.420.40">
    <property type="match status" value="1"/>
</dbReference>
<dbReference type="GO" id="GO:0016743">
    <property type="term" value="F:carboxyl- or carbamoyltransferase activity"/>
    <property type="evidence" value="ECO:0007669"/>
    <property type="project" value="TreeGrafter"/>
</dbReference>
<feature type="domain" description="Carbamoyltransferase Kae1-like" evidence="12">
    <location>
        <begin position="130"/>
        <end position="380"/>
    </location>
</feature>
<evidence type="ECO:0000256" key="5">
    <source>
        <dbReference type="ARBA" id="ARBA00022771"/>
    </source>
</evidence>
<dbReference type="Gene3D" id="3.30.420.360">
    <property type="match status" value="1"/>
</dbReference>